<dbReference type="Proteomes" id="UP001595803">
    <property type="component" value="Unassembled WGS sequence"/>
</dbReference>
<evidence type="ECO:0008006" key="4">
    <source>
        <dbReference type="Google" id="ProtNLM"/>
    </source>
</evidence>
<dbReference type="RefSeq" id="WP_322473843.1">
    <property type="nucleotide sequence ID" value="NZ_JBHRZG010000002.1"/>
</dbReference>
<comment type="caution">
    <text evidence="2">The sequence shown here is derived from an EMBL/GenBank/DDBJ whole genome shotgun (WGS) entry which is preliminary data.</text>
</comment>
<name>A0ABV7Z3V5_9DEIO</name>
<dbReference type="EMBL" id="JBHRZG010000002">
    <property type="protein sequence ID" value="MFC3831768.1"/>
    <property type="molecule type" value="Genomic_DNA"/>
</dbReference>
<protein>
    <recommendedName>
        <fullName evidence="4">Lipoprotein</fullName>
    </recommendedName>
</protein>
<gene>
    <name evidence="2" type="ORF">ACFOSB_02685</name>
</gene>
<feature type="signal peptide" evidence="1">
    <location>
        <begin position="1"/>
        <end position="20"/>
    </location>
</feature>
<evidence type="ECO:0000256" key="1">
    <source>
        <dbReference type="SAM" id="SignalP"/>
    </source>
</evidence>
<organism evidence="2 3">
    <name type="scientific">Deinococcus rufus</name>
    <dbReference type="NCBI Taxonomy" id="2136097"/>
    <lineage>
        <taxon>Bacteria</taxon>
        <taxon>Thermotogati</taxon>
        <taxon>Deinococcota</taxon>
        <taxon>Deinococci</taxon>
        <taxon>Deinococcales</taxon>
        <taxon>Deinococcaceae</taxon>
        <taxon>Deinococcus</taxon>
    </lineage>
</organism>
<sequence length="162" mass="16876">MRFLLTVPALALLLAACAPATTGPTLQVAAPPLFRRGDTLLISGRDQNEDALSGTIVLSSAPVYRSSSDSWRFDARGGYVILAGPVTGGPSQFWDTSDPRREKACIVFSPVSQDAPVGTRRLTPRLTGVGIAGSTAELKAVFAKLSGSGTKLTGGVCTVTRK</sequence>
<proteinExistence type="predicted"/>
<dbReference type="PROSITE" id="PS51257">
    <property type="entry name" value="PROKAR_LIPOPROTEIN"/>
    <property type="match status" value="1"/>
</dbReference>
<reference evidence="3" key="1">
    <citation type="journal article" date="2019" name="Int. J. Syst. Evol. Microbiol.">
        <title>The Global Catalogue of Microorganisms (GCM) 10K type strain sequencing project: providing services to taxonomists for standard genome sequencing and annotation.</title>
        <authorList>
            <consortium name="The Broad Institute Genomics Platform"/>
            <consortium name="The Broad Institute Genome Sequencing Center for Infectious Disease"/>
            <person name="Wu L."/>
            <person name="Ma J."/>
        </authorList>
    </citation>
    <scope>NUCLEOTIDE SEQUENCE [LARGE SCALE GENOMIC DNA]</scope>
    <source>
        <strain evidence="3">CCTCC AB 2017081</strain>
    </source>
</reference>
<evidence type="ECO:0000313" key="2">
    <source>
        <dbReference type="EMBL" id="MFC3831768.1"/>
    </source>
</evidence>
<keyword evidence="1" id="KW-0732">Signal</keyword>
<keyword evidence="3" id="KW-1185">Reference proteome</keyword>
<accession>A0ABV7Z3V5</accession>
<feature type="chain" id="PRO_5046673591" description="Lipoprotein" evidence="1">
    <location>
        <begin position="21"/>
        <end position="162"/>
    </location>
</feature>
<evidence type="ECO:0000313" key="3">
    <source>
        <dbReference type="Proteomes" id="UP001595803"/>
    </source>
</evidence>